<reference evidence="2" key="1">
    <citation type="journal article" date="2019" name="Int. J. Syst. Evol. Microbiol.">
        <title>The Global Catalogue of Microorganisms (GCM) 10K type strain sequencing project: providing services to taxonomists for standard genome sequencing and annotation.</title>
        <authorList>
            <consortium name="The Broad Institute Genomics Platform"/>
            <consortium name="The Broad Institute Genome Sequencing Center for Infectious Disease"/>
            <person name="Wu L."/>
            <person name="Ma J."/>
        </authorList>
    </citation>
    <scope>NUCLEOTIDE SEQUENCE [LARGE SCALE GENOMIC DNA]</scope>
    <source>
        <strain evidence="2">CGMCC 1.12770</strain>
    </source>
</reference>
<organism evidence="1 2">
    <name type="scientific">Paenibacillus silvae</name>
    <dbReference type="NCBI Taxonomy" id="1325358"/>
    <lineage>
        <taxon>Bacteria</taxon>
        <taxon>Bacillati</taxon>
        <taxon>Bacillota</taxon>
        <taxon>Bacilli</taxon>
        <taxon>Bacillales</taxon>
        <taxon>Paenibacillaceae</taxon>
        <taxon>Paenibacillus</taxon>
    </lineage>
</organism>
<comment type="caution">
    <text evidence="1">The sequence shown here is derived from an EMBL/GenBank/DDBJ whole genome shotgun (WGS) entry which is preliminary data.</text>
</comment>
<keyword evidence="2" id="KW-1185">Reference proteome</keyword>
<name>A0ABQ1ZKG7_9BACL</name>
<proteinExistence type="predicted"/>
<gene>
    <name evidence="1" type="ORF">GCM10008014_48580</name>
</gene>
<evidence type="ECO:0000313" key="2">
    <source>
        <dbReference type="Proteomes" id="UP000652153"/>
    </source>
</evidence>
<dbReference type="Proteomes" id="UP000652153">
    <property type="component" value="Unassembled WGS sequence"/>
</dbReference>
<evidence type="ECO:0000313" key="1">
    <source>
        <dbReference type="EMBL" id="GGH67296.1"/>
    </source>
</evidence>
<accession>A0ABQ1ZKG7</accession>
<sequence length="73" mass="8277">MYPPKLNGRSFISPIELGLQPKGAELSQQACNTLGQGMLSSVLSYLNRQGHGADIEYKDRRLMPVVFFWFMEL</sequence>
<dbReference type="EMBL" id="BMFU01000010">
    <property type="protein sequence ID" value="GGH67296.1"/>
    <property type="molecule type" value="Genomic_DNA"/>
</dbReference>
<protein>
    <submittedName>
        <fullName evidence="1">Uncharacterized protein</fullName>
    </submittedName>
</protein>